<protein>
    <submittedName>
        <fullName evidence="2">Uncharacterized protein</fullName>
    </submittedName>
</protein>
<proteinExistence type="predicted"/>
<sequence>MGENLICRQRQVVHYFPIFPAPLMISSTIGICIWIHYTQTMILSITAALVIVANTANANNSFVLSQSVIATSVLFPSYNASSSGCVREVPCWRLSWTNWYTLQNQDTVGVSVHAAPYPYYPATCVDLGVVETT</sequence>
<gene>
    <name evidence="2" type="ORF">VOLCADRAFT_97697</name>
</gene>
<organism evidence="3">
    <name type="scientific">Volvox carteri f. nagariensis</name>
    <dbReference type="NCBI Taxonomy" id="3068"/>
    <lineage>
        <taxon>Eukaryota</taxon>
        <taxon>Viridiplantae</taxon>
        <taxon>Chlorophyta</taxon>
        <taxon>core chlorophytes</taxon>
        <taxon>Chlorophyceae</taxon>
        <taxon>CS clade</taxon>
        <taxon>Chlamydomonadales</taxon>
        <taxon>Volvocaceae</taxon>
        <taxon>Volvox</taxon>
    </lineage>
</organism>
<keyword evidence="1" id="KW-0812">Transmembrane</keyword>
<dbReference type="GeneID" id="9627654"/>
<feature type="transmembrane region" description="Helical" evidence="1">
    <location>
        <begin position="12"/>
        <end position="37"/>
    </location>
</feature>
<dbReference type="EMBL" id="GL378384">
    <property type="protein sequence ID" value="EFJ42252.1"/>
    <property type="molecule type" value="Genomic_DNA"/>
</dbReference>
<accession>D8UDE9</accession>
<evidence type="ECO:0000313" key="3">
    <source>
        <dbReference type="Proteomes" id="UP000001058"/>
    </source>
</evidence>
<dbReference type="RefSeq" id="XP_002956650.1">
    <property type="nucleotide sequence ID" value="XM_002956604.1"/>
</dbReference>
<evidence type="ECO:0000313" key="2">
    <source>
        <dbReference type="EMBL" id="EFJ42252.1"/>
    </source>
</evidence>
<dbReference type="InParanoid" id="D8UDE9"/>
<keyword evidence="1" id="KW-1133">Transmembrane helix</keyword>
<evidence type="ECO:0000256" key="1">
    <source>
        <dbReference type="SAM" id="Phobius"/>
    </source>
</evidence>
<keyword evidence="3" id="KW-1185">Reference proteome</keyword>
<dbReference type="OrthoDB" id="533004at2759"/>
<keyword evidence="1" id="KW-0472">Membrane</keyword>
<name>D8UDE9_VOLCA</name>
<reference evidence="2 3" key="1">
    <citation type="journal article" date="2010" name="Science">
        <title>Genomic analysis of organismal complexity in the multicellular green alga Volvox carteri.</title>
        <authorList>
            <person name="Prochnik S.E."/>
            <person name="Umen J."/>
            <person name="Nedelcu A.M."/>
            <person name="Hallmann A."/>
            <person name="Miller S.M."/>
            <person name="Nishii I."/>
            <person name="Ferris P."/>
            <person name="Kuo A."/>
            <person name="Mitros T."/>
            <person name="Fritz-Laylin L.K."/>
            <person name="Hellsten U."/>
            <person name="Chapman J."/>
            <person name="Simakov O."/>
            <person name="Rensing S.A."/>
            <person name="Terry A."/>
            <person name="Pangilinan J."/>
            <person name="Kapitonov V."/>
            <person name="Jurka J."/>
            <person name="Salamov A."/>
            <person name="Shapiro H."/>
            <person name="Schmutz J."/>
            <person name="Grimwood J."/>
            <person name="Lindquist E."/>
            <person name="Lucas S."/>
            <person name="Grigoriev I.V."/>
            <person name="Schmitt R."/>
            <person name="Kirk D."/>
            <person name="Rokhsar D.S."/>
        </authorList>
    </citation>
    <scope>NUCLEOTIDE SEQUENCE [LARGE SCALE GENOMIC DNA]</scope>
    <source>
        <strain evidence="3">f. Nagariensis / Eve</strain>
    </source>
</reference>
<dbReference type="AlphaFoldDB" id="D8UDE9"/>
<dbReference type="Proteomes" id="UP000001058">
    <property type="component" value="Unassembled WGS sequence"/>
</dbReference>
<dbReference type="KEGG" id="vcn:VOLCADRAFT_97697"/>